<gene>
    <name evidence="2" type="ORF">RFH988_LOCUS18365</name>
</gene>
<evidence type="ECO:0000313" key="3">
    <source>
        <dbReference type="Proteomes" id="UP000663882"/>
    </source>
</evidence>
<dbReference type="AlphaFoldDB" id="A0A814MX28"/>
<comment type="caution">
    <text evidence="2">The sequence shown here is derived from an EMBL/GenBank/DDBJ whole genome shotgun (WGS) entry which is preliminary data.</text>
</comment>
<evidence type="ECO:0000259" key="1">
    <source>
        <dbReference type="Pfam" id="PF12719"/>
    </source>
</evidence>
<name>A0A814MX28_9BILA</name>
<dbReference type="EMBL" id="CAJNOO010001031">
    <property type="protein sequence ID" value="CAF1082406.1"/>
    <property type="molecule type" value="Genomic_DNA"/>
</dbReference>
<feature type="domain" description="Nuclear condensin complex subunit 3 C-terminal" evidence="1">
    <location>
        <begin position="486"/>
        <end position="762"/>
    </location>
</feature>
<proteinExistence type="predicted"/>
<protein>
    <recommendedName>
        <fullName evidence="1">Nuclear condensin complex subunit 3 C-terminal domain-containing protein</fullName>
    </recommendedName>
</protein>
<dbReference type="Pfam" id="PF12719">
    <property type="entry name" value="Cnd3"/>
    <property type="match status" value="1"/>
</dbReference>
<dbReference type="Proteomes" id="UP000663882">
    <property type="component" value="Unassembled WGS sequence"/>
</dbReference>
<accession>A0A814MX28</accession>
<organism evidence="2 3">
    <name type="scientific">Rotaria sordida</name>
    <dbReference type="NCBI Taxonomy" id="392033"/>
    <lineage>
        <taxon>Eukaryota</taxon>
        <taxon>Metazoa</taxon>
        <taxon>Spiralia</taxon>
        <taxon>Gnathifera</taxon>
        <taxon>Rotifera</taxon>
        <taxon>Eurotatoria</taxon>
        <taxon>Bdelloidea</taxon>
        <taxon>Philodinida</taxon>
        <taxon>Philodinidae</taxon>
        <taxon>Rotaria</taxon>
    </lineage>
</organism>
<sequence>MDINEEIQELEEEENISPIIQIFERLTFERGHEIYDQVTSMIELFSLSNITLDMLDTLIECVKIVFIHQHTNKNMRILDFLITLTHVTHINYKNNKNLSLVFDALIDIFTQTMVAVDSQIRYTTFHILNKLQSFIDLSRSPYIPDQFEQYLLELLNNETTLLVLDEIIPLAAKFQHKNHQFIDAFLRRINSPKWFSYLERRRLIVSLLEYSSSSLNFLLSTIETNNDLSQLAFESLLAHERGFTFDKLDFHGRLIIFQVASKSRDLSRLIFTQWISQSGYELVDILRLCKISTLNENKKNNNSLTIETCLRYFLDDNDIRRIVINNIKIAIGTSKDGLLLSNVSNYVEHLFIWRILCQLMNEEDDDTNIHPDFHEFISYFYRLIKLSVNKKLSSIEEFIICQYASILSTFDMLDIYRRKCVKAIGGCILVHFGQYETIIEQAFQLVHRIHPSIGIINERYQLITYTLNDIIQRCQNEQFEELTFIQCMTIAKVFIEQEKELELNNTDLKKLLDSLIKSGLSHKDINIQSQTLSTLRSLMCHSRQAAIEYIKQNLHITNKIENISLKCQSISTFIDVLLVHGLDILTNINLLNLTSSQFTTQYFLNFFDQQNIEIKNTIVFGLIKLFLSSHLEPNIALLKIILDYRFSNDYRSINQYQRDDITSFFYFFIHLSISNVLLIEELTFDLISRYLPFVSDHSTIAYKSILIESMCYFCIELLSLPTLLIDKLNEEHSHYHLAINLLESIHNSTNNHTSFIIKSYLNTIKHFQFQYMKKEQLQIILDSIIQLRQYPNLPLIISNSIKNIEEQIQSCLKLIKKLTNDNNDDKRSRSPSPSSLRNSKRISSTFKLSMISSPNILSDRTNQIIVNNDNRLLSKGVKRK</sequence>
<dbReference type="InterPro" id="IPR025977">
    <property type="entry name" value="Cnd3_C"/>
</dbReference>
<evidence type="ECO:0000313" key="2">
    <source>
        <dbReference type="EMBL" id="CAF1082406.1"/>
    </source>
</evidence>
<reference evidence="2" key="1">
    <citation type="submission" date="2021-02" db="EMBL/GenBank/DDBJ databases">
        <authorList>
            <person name="Nowell W R."/>
        </authorList>
    </citation>
    <scope>NUCLEOTIDE SEQUENCE</scope>
</reference>
<feature type="non-terminal residue" evidence="2">
    <location>
        <position position="1"/>
    </location>
</feature>
<dbReference type="OrthoDB" id="10029078at2759"/>